<dbReference type="InterPro" id="IPR014710">
    <property type="entry name" value="RmlC-like_jellyroll"/>
</dbReference>
<organism evidence="4 5">
    <name type="scientific">Roseicyclus mahoneyensis</name>
    <dbReference type="NCBI Taxonomy" id="164332"/>
    <lineage>
        <taxon>Bacteria</taxon>
        <taxon>Pseudomonadati</taxon>
        <taxon>Pseudomonadota</taxon>
        <taxon>Alphaproteobacteria</taxon>
        <taxon>Rhodobacterales</taxon>
        <taxon>Roseobacteraceae</taxon>
        <taxon>Roseicyclus</taxon>
    </lineage>
</organism>
<dbReference type="Gene3D" id="1.10.260.40">
    <property type="entry name" value="lambda repressor-like DNA-binding domains"/>
    <property type="match status" value="1"/>
</dbReference>
<keyword evidence="5" id="KW-1185">Reference proteome</keyword>
<feature type="region of interest" description="Disordered" evidence="2">
    <location>
        <begin position="1"/>
        <end position="22"/>
    </location>
</feature>
<evidence type="ECO:0000256" key="2">
    <source>
        <dbReference type="SAM" id="MobiDB-lite"/>
    </source>
</evidence>
<name>A0A316GLL4_9RHOB</name>
<dbReference type="Pfam" id="PF07883">
    <property type="entry name" value="Cupin_2"/>
    <property type="match status" value="1"/>
</dbReference>
<dbReference type="InterPro" id="IPR050807">
    <property type="entry name" value="TransReg_Diox_bact_type"/>
</dbReference>
<dbReference type="InterPro" id="IPR013096">
    <property type="entry name" value="Cupin_2"/>
</dbReference>
<dbReference type="Pfam" id="PF13560">
    <property type="entry name" value="HTH_31"/>
    <property type="match status" value="1"/>
</dbReference>
<dbReference type="SUPFAM" id="SSF51182">
    <property type="entry name" value="RmlC-like cupins"/>
    <property type="match status" value="1"/>
</dbReference>
<dbReference type="GO" id="GO:0005829">
    <property type="term" value="C:cytosol"/>
    <property type="evidence" value="ECO:0007669"/>
    <property type="project" value="TreeGrafter"/>
</dbReference>
<evidence type="ECO:0000313" key="4">
    <source>
        <dbReference type="EMBL" id="PWK60288.1"/>
    </source>
</evidence>
<dbReference type="EMBL" id="QGGW01000005">
    <property type="protein sequence ID" value="PWK60288.1"/>
    <property type="molecule type" value="Genomic_DNA"/>
</dbReference>
<dbReference type="AlphaFoldDB" id="A0A316GLL4"/>
<dbReference type="InterPro" id="IPR011051">
    <property type="entry name" value="RmlC_Cupin_sf"/>
</dbReference>
<dbReference type="CDD" id="cd02209">
    <property type="entry name" value="cupin_XRE_C"/>
    <property type="match status" value="1"/>
</dbReference>
<dbReference type="InterPro" id="IPR010982">
    <property type="entry name" value="Lambda_DNA-bd_dom_sf"/>
</dbReference>
<dbReference type="SUPFAM" id="SSF47413">
    <property type="entry name" value="lambda repressor-like DNA-binding domains"/>
    <property type="match status" value="1"/>
</dbReference>
<evidence type="ECO:0000259" key="3">
    <source>
        <dbReference type="PROSITE" id="PS50943"/>
    </source>
</evidence>
<keyword evidence="1" id="KW-0238">DNA-binding</keyword>
<dbReference type="PANTHER" id="PTHR46797:SF1">
    <property type="entry name" value="METHYLPHOSPHONATE SYNTHASE"/>
    <property type="match status" value="1"/>
</dbReference>
<dbReference type="InterPro" id="IPR001387">
    <property type="entry name" value="Cro/C1-type_HTH"/>
</dbReference>
<protein>
    <submittedName>
        <fullName evidence="4">XRE family transcriptional regulator</fullName>
    </submittedName>
</protein>
<dbReference type="CDD" id="cd00093">
    <property type="entry name" value="HTH_XRE"/>
    <property type="match status" value="1"/>
</dbReference>
<feature type="domain" description="HTH cro/C1-type" evidence="3">
    <location>
        <begin position="26"/>
        <end position="80"/>
    </location>
</feature>
<dbReference type="SMART" id="SM00530">
    <property type="entry name" value="HTH_XRE"/>
    <property type="match status" value="1"/>
</dbReference>
<dbReference type="PANTHER" id="PTHR46797">
    <property type="entry name" value="HTH-TYPE TRANSCRIPTIONAL REGULATOR"/>
    <property type="match status" value="1"/>
</dbReference>
<comment type="caution">
    <text evidence="4">The sequence shown here is derived from an EMBL/GenBank/DDBJ whole genome shotgun (WGS) entry which is preliminary data.</text>
</comment>
<accession>A0A316GLL4</accession>
<sequence>MTQAAMAETKKTAKTDKRISHHGRRIRHARLMKGYTLRQLAEVVECSESMISKLENSRLSPSLAMLHRLADALDTTVPDLLILDRDPEDGTAVTLFPADRFLKMPAQPDDDTRMVWFDRVLPFDKTGLLQVNLLHLSPGAEQPRFLQHEGEEFIFVLDGTLDVIVQDQTHPVTAGGGIHFSSMLDHRYANTGTEMVRALWVNTPPTM</sequence>
<evidence type="ECO:0000313" key="5">
    <source>
        <dbReference type="Proteomes" id="UP000245708"/>
    </source>
</evidence>
<evidence type="ECO:0000256" key="1">
    <source>
        <dbReference type="ARBA" id="ARBA00023125"/>
    </source>
</evidence>
<gene>
    <name evidence="4" type="ORF">C7455_105273</name>
</gene>
<dbReference type="Proteomes" id="UP000245708">
    <property type="component" value="Unassembled WGS sequence"/>
</dbReference>
<feature type="compositionally biased region" description="Basic and acidic residues" evidence="2">
    <location>
        <begin position="8"/>
        <end position="18"/>
    </location>
</feature>
<proteinExistence type="predicted"/>
<dbReference type="RefSeq" id="WP_109668643.1">
    <property type="nucleotide sequence ID" value="NZ_QGGW01000005.1"/>
</dbReference>
<dbReference type="PROSITE" id="PS50943">
    <property type="entry name" value="HTH_CROC1"/>
    <property type="match status" value="1"/>
</dbReference>
<dbReference type="GO" id="GO:0003700">
    <property type="term" value="F:DNA-binding transcription factor activity"/>
    <property type="evidence" value="ECO:0007669"/>
    <property type="project" value="TreeGrafter"/>
</dbReference>
<dbReference type="GO" id="GO:0003677">
    <property type="term" value="F:DNA binding"/>
    <property type="evidence" value="ECO:0007669"/>
    <property type="project" value="UniProtKB-KW"/>
</dbReference>
<reference evidence="4 5" key="1">
    <citation type="submission" date="2018-05" db="EMBL/GenBank/DDBJ databases">
        <title>Genomic Encyclopedia of Type Strains, Phase IV (KMG-IV): sequencing the most valuable type-strain genomes for metagenomic binning, comparative biology and taxonomic classification.</title>
        <authorList>
            <person name="Goeker M."/>
        </authorList>
    </citation>
    <scope>NUCLEOTIDE SEQUENCE [LARGE SCALE GENOMIC DNA]</scope>
    <source>
        <strain evidence="4 5">DSM 16097</strain>
    </source>
</reference>
<dbReference type="Gene3D" id="2.60.120.10">
    <property type="entry name" value="Jelly Rolls"/>
    <property type="match status" value="1"/>
</dbReference>
<dbReference type="OrthoDB" id="9814751at2"/>